<evidence type="ECO:0000313" key="14">
    <source>
        <dbReference type="EMBL" id="PBK89303.1"/>
    </source>
</evidence>
<evidence type="ECO:0000256" key="12">
    <source>
        <dbReference type="SAM" id="SignalP"/>
    </source>
</evidence>
<evidence type="ECO:0000256" key="7">
    <source>
        <dbReference type="ARBA" id="ARBA00022908"/>
    </source>
</evidence>
<keyword evidence="9" id="KW-0808">Transferase</keyword>
<dbReference type="GO" id="GO:0015074">
    <property type="term" value="P:DNA integration"/>
    <property type="evidence" value="ECO:0007669"/>
    <property type="project" value="UniProtKB-KW"/>
</dbReference>
<dbReference type="GO" id="GO:0016787">
    <property type="term" value="F:hydrolase activity"/>
    <property type="evidence" value="ECO:0007669"/>
    <property type="project" value="UniProtKB-KW"/>
</dbReference>
<dbReference type="STRING" id="47427.A0A2H3DM37"/>
<proteinExistence type="predicted"/>
<dbReference type="GO" id="GO:0003964">
    <property type="term" value="F:RNA-directed DNA polymerase activity"/>
    <property type="evidence" value="ECO:0007669"/>
    <property type="project" value="UniProtKB-KW"/>
</dbReference>
<keyword evidence="15" id="KW-1185">Reference proteome</keyword>
<dbReference type="Pfam" id="PF25597">
    <property type="entry name" value="SH3_retrovirus"/>
    <property type="match status" value="1"/>
</dbReference>
<keyword evidence="7" id="KW-0229">DNA integration</keyword>
<evidence type="ECO:0000256" key="8">
    <source>
        <dbReference type="ARBA" id="ARBA00022918"/>
    </source>
</evidence>
<gene>
    <name evidence="14" type="ORF">ARMGADRAFT_902501</name>
</gene>
<keyword evidence="6" id="KW-0460">Magnesium</keyword>
<evidence type="ECO:0000256" key="9">
    <source>
        <dbReference type="ARBA" id="ARBA00022932"/>
    </source>
</evidence>
<evidence type="ECO:0000259" key="13">
    <source>
        <dbReference type="Pfam" id="PF25597"/>
    </source>
</evidence>
<dbReference type="InterPro" id="IPR039537">
    <property type="entry name" value="Retrotran_Ty1/copia-like"/>
</dbReference>
<protein>
    <recommendedName>
        <fullName evidence="13">Retroviral polymerase SH3-like domain-containing protein</fullName>
    </recommendedName>
</protein>
<keyword evidence="3" id="KW-0479">Metal-binding</keyword>
<dbReference type="InterPro" id="IPR057670">
    <property type="entry name" value="SH3_retrovirus"/>
</dbReference>
<reference evidence="15" key="1">
    <citation type="journal article" date="2017" name="Nat. Ecol. Evol.">
        <title>Genome expansion and lineage-specific genetic innovations in the forest pathogenic fungi Armillaria.</title>
        <authorList>
            <person name="Sipos G."/>
            <person name="Prasanna A.N."/>
            <person name="Walter M.C."/>
            <person name="O'Connor E."/>
            <person name="Balint B."/>
            <person name="Krizsan K."/>
            <person name="Kiss B."/>
            <person name="Hess J."/>
            <person name="Varga T."/>
            <person name="Slot J."/>
            <person name="Riley R."/>
            <person name="Boka B."/>
            <person name="Rigling D."/>
            <person name="Barry K."/>
            <person name="Lee J."/>
            <person name="Mihaltcheva S."/>
            <person name="LaButti K."/>
            <person name="Lipzen A."/>
            <person name="Waldron R."/>
            <person name="Moloney N.M."/>
            <person name="Sperisen C."/>
            <person name="Kredics L."/>
            <person name="Vagvoelgyi C."/>
            <person name="Patrignani A."/>
            <person name="Fitzpatrick D."/>
            <person name="Nagy I."/>
            <person name="Doyle S."/>
            <person name="Anderson J.B."/>
            <person name="Grigoriev I.V."/>
            <person name="Gueldener U."/>
            <person name="Muensterkoetter M."/>
            <person name="Nagy L.G."/>
        </authorList>
    </citation>
    <scope>NUCLEOTIDE SEQUENCE [LARGE SCALE GENOMIC DNA]</scope>
    <source>
        <strain evidence="15">Ar21-2</strain>
    </source>
</reference>
<evidence type="ECO:0000256" key="2">
    <source>
        <dbReference type="ARBA" id="ARBA00022722"/>
    </source>
</evidence>
<dbReference type="GO" id="GO:0006310">
    <property type="term" value="P:DNA recombination"/>
    <property type="evidence" value="ECO:0007669"/>
    <property type="project" value="UniProtKB-KW"/>
</dbReference>
<evidence type="ECO:0000256" key="5">
    <source>
        <dbReference type="ARBA" id="ARBA00022801"/>
    </source>
</evidence>
<keyword evidence="9" id="KW-0239">DNA-directed DNA polymerase</keyword>
<dbReference type="PANTHER" id="PTHR42648">
    <property type="entry name" value="TRANSPOSASE, PUTATIVE-RELATED"/>
    <property type="match status" value="1"/>
</dbReference>
<evidence type="ECO:0000256" key="6">
    <source>
        <dbReference type="ARBA" id="ARBA00022842"/>
    </source>
</evidence>
<dbReference type="InParanoid" id="A0A2H3DM37"/>
<evidence type="ECO:0000256" key="1">
    <source>
        <dbReference type="ARBA" id="ARBA00022695"/>
    </source>
</evidence>
<feature type="chain" id="PRO_5013863937" description="Retroviral polymerase SH3-like domain-containing protein" evidence="12">
    <location>
        <begin position="20"/>
        <end position="130"/>
    </location>
</feature>
<dbReference type="GO" id="GO:0004519">
    <property type="term" value="F:endonuclease activity"/>
    <property type="evidence" value="ECO:0007669"/>
    <property type="project" value="UniProtKB-KW"/>
</dbReference>
<feature type="region of interest" description="Disordered" evidence="11">
    <location>
        <begin position="109"/>
        <end position="130"/>
    </location>
</feature>
<keyword evidence="1" id="KW-0548">Nucleotidyltransferase</keyword>
<keyword evidence="8" id="KW-0695">RNA-directed DNA polymerase</keyword>
<keyword evidence="5" id="KW-0378">Hydrolase</keyword>
<keyword evidence="2" id="KW-0540">Nuclease</keyword>
<evidence type="ECO:0000256" key="4">
    <source>
        <dbReference type="ARBA" id="ARBA00022759"/>
    </source>
</evidence>
<dbReference type="PANTHER" id="PTHR42648:SF11">
    <property type="entry name" value="TRANSPOSON TY4-P GAG-POL POLYPROTEIN"/>
    <property type="match status" value="1"/>
</dbReference>
<evidence type="ECO:0000256" key="3">
    <source>
        <dbReference type="ARBA" id="ARBA00022723"/>
    </source>
</evidence>
<keyword evidence="12" id="KW-0732">Signal</keyword>
<accession>A0A2H3DM37</accession>
<evidence type="ECO:0000256" key="11">
    <source>
        <dbReference type="SAM" id="MobiDB-lite"/>
    </source>
</evidence>
<evidence type="ECO:0000313" key="15">
    <source>
        <dbReference type="Proteomes" id="UP000217790"/>
    </source>
</evidence>
<feature type="signal peptide" evidence="12">
    <location>
        <begin position="1"/>
        <end position="19"/>
    </location>
</feature>
<feature type="domain" description="Retroviral polymerase SH3-like" evidence="13">
    <location>
        <begin position="55"/>
        <end position="112"/>
    </location>
</feature>
<keyword evidence="10" id="KW-0233">DNA recombination</keyword>
<evidence type="ECO:0000256" key="10">
    <source>
        <dbReference type="ARBA" id="ARBA00023172"/>
    </source>
</evidence>
<feature type="non-terminal residue" evidence="14">
    <location>
        <position position="1"/>
    </location>
</feature>
<dbReference type="OrthoDB" id="3243429at2759"/>
<keyword evidence="4" id="KW-0255">Endonuclease</keyword>
<dbReference type="GO" id="GO:0003887">
    <property type="term" value="F:DNA-directed DNA polymerase activity"/>
    <property type="evidence" value="ECO:0007669"/>
    <property type="project" value="UniProtKB-KW"/>
</dbReference>
<dbReference type="AlphaFoldDB" id="A0A2H3DM37"/>
<dbReference type="GO" id="GO:0046872">
    <property type="term" value="F:metal ion binding"/>
    <property type="evidence" value="ECO:0007669"/>
    <property type="project" value="UniProtKB-KW"/>
</dbReference>
<sequence>LAHSSLPASFLANAILTVAYLYMRLPNSTIPKGTTPFEQLYSKKPDLSHLQVWGCHCWVHIPWEKCTKGGPKMFEAIFVQYKDERISWWVRDLKGKYHFSHDVEFNEDMPGKLSSNQRMLNPPSEIPSDS</sequence>
<name>A0A2H3DM37_ARMGA</name>
<dbReference type="EMBL" id="KZ293669">
    <property type="protein sequence ID" value="PBK89303.1"/>
    <property type="molecule type" value="Genomic_DNA"/>
</dbReference>
<feature type="non-terminal residue" evidence="14">
    <location>
        <position position="130"/>
    </location>
</feature>
<dbReference type="Proteomes" id="UP000217790">
    <property type="component" value="Unassembled WGS sequence"/>
</dbReference>
<organism evidence="14 15">
    <name type="scientific">Armillaria gallica</name>
    <name type="common">Bulbous honey fungus</name>
    <name type="synonym">Armillaria bulbosa</name>
    <dbReference type="NCBI Taxonomy" id="47427"/>
    <lineage>
        <taxon>Eukaryota</taxon>
        <taxon>Fungi</taxon>
        <taxon>Dikarya</taxon>
        <taxon>Basidiomycota</taxon>
        <taxon>Agaricomycotina</taxon>
        <taxon>Agaricomycetes</taxon>
        <taxon>Agaricomycetidae</taxon>
        <taxon>Agaricales</taxon>
        <taxon>Marasmiineae</taxon>
        <taxon>Physalacriaceae</taxon>
        <taxon>Armillaria</taxon>
    </lineage>
</organism>